<keyword evidence="9" id="KW-0233">DNA recombination</keyword>
<dbReference type="GO" id="GO:0003964">
    <property type="term" value="F:RNA-directed DNA polymerase activity"/>
    <property type="evidence" value="ECO:0007669"/>
    <property type="project" value="UniProtKB-KW"/>
</dbReference>
<proteinExistence type="predicted"/>
<keyword evidence="7" id="KW-0695">RNA-directed DNA polymerase</keyword>
<dbReference type="GO" id="GO:0016787">
    <property type="term" value="F:hydrolase activity"/>
    <property type="evidence" value="ECO:0007669"/>
    <property type="project" value="UniProtKB-KW"/>
</dbReference>
<dbReference type="GO" id="GO:0006310">
    <property type="term" value="P:DNA recombination"/>
    <property type="evidence" value="ECO:0007669"/>
    <property type="project" value="UniProtKB-KW"/>
</dbReference>
<dbReference type="InterPro" id="IPR043502">
    <property type="entry name" value="DNA/RNA_pol_sf"/>
</dbReference>
<dbReference type="InterPro" id="IPR036397">
    <property type="entry name" value="RNaseH_sf"/>
</dbReference>
<dbReference type="InterPro" id="IPR012337">
    <property type="entry name" value="RNaseH-like_sf"/>
</dbReference>
<dbReference type="SUPFAM" id="SSF56672">
    <property type="entry name" value="DNA/RNA polymerases"/>
    <property type="match status" value="1"/>
</dbReference>
<dbReference type="PROSITE" id="PS50994">
    <property type="entry name" value="INTEGRASE"/>
    <property type="match status" value="1"/>
</dbReference>
<feature type="region of interest" description="Disordered" evidence="11">
    <location>
        <begin position="324"/>
        <end position="345"/>
    </location>
</feature>
<keyword evidence="3" id="KW-0255">Endonuclease</keyword>
<evidence type="ECO:0000256" key="2">
    <source>
        <dbReference type="ARBA" id="ARBA00022723"/>
    </source>
</evidence>
<evidence type="ECO:0000256" key="4">
    <source>
        <dbReference type="ARBA" id="ARBA00022801"/>
    </source>
</evidence>
<evidence type="ECO:0000256" key="6">
    <source>
        <dbReference type="ARBA" id="ARBA00022908"/>
    </source>
</evidence>
<evidence type="ECO:0000313" key="13">
    <source>
        <dbReference type="EMBL" id="OAE20030.1"/>
    </source>
</evidence>
<organism evidence="13 14">
    <name type="scientific">Marchantia polymorpha subsp. ruderalis</name>
    <dbReference type="NCBI Taxonomy" id="1480154"/>
    <lineage>
        <taxon>Eukaryota</taxon>
        <taxon>Viridiplantae</taxon>
        <taxon>Streptophyta</taxon>
        <taxon>Embryophyta</taxon>
        <taxon>Marchantiophyta</taxon>
        <taxon>Marchantiopsida</taxon>
        <taxon>Marchantiidae</taxon>
        <taxon>Marchantiales</taxon>
        <taxon>Marchantiaceae</taxon>
        <taxon>Marchantia</taxon>
    </lineage>
</organism>
<keyword evidence="10" id="KW-0511">Multifunctional enzyme</keyword>
<keyword evidence="1" id="KW-0540">Nuclease</keyword>
<keyword evidence="5" id="KW-0460">Magnesium</keyword>
<dbReference type="PANTHER" id="PTHR42648">
    <property type="entry name" value="TRANSPOSASE, PUTATIVE-RELATED"/>
    <property type="match status" value="1"/>
</dbReference>
<protein>
    <recommendedName>
        <fullName evidence="12">Integrase catalytic domain-containing protein</fullName>
    </recommendedName>
</protein>
<dbReference type="PANTHER" id="PTHR42648:SF11">
    <property type="entry name" value="TRANSPOSON TY4-P GAG-POL POLYPROTEIN"/>
    <property type="match status" value="1"/>
</dbReference>
<keyword evidence="8" id="KW-0548">Nucleotidyltransferase</keyword>
<reference evidence="13" key="1">
    <citation type="submission" date="2016-03" db="EMBL/GenBank/DDBJ databases">
        <title>Mechanisms controlling the formation of the plant cell surface in tip-growing cells are functionally conserved among land plants.</title>
        <authorList>
            <person name="Honkanen S."/>
            <person name="Jones V.A."/>
            <person name="Morieri G."/>
            <person name="Champion C."/>
            <person name="Hetherington A.J."/>
            <person name="Kelly S."/>
            <person name="Saint-Marcoux D."/>
            <person name="Proust H."/>
            <person name="Prescott H."/>
            <person name="Dolan L."/>
        </authorList>
    </citation>
    <scope>NUCLEOTIDE SEQUENCE [LARGE SCALE GENOMIC DNA]</scope>
    <source>
        <tissue evidence="13">Whole gametophyte</tissue>
    </source>
</reference>
<dbReference type="InterPro" id="IPR039537">
    <property type="entry name" value="Retrotran_Ty1/copia-like"/>
</dbReference>
<keyword evidence="6" id="KW-0229">DNA integration</keyword>
<dbReference type="Proteomes" id="UP000077202">
    <property type="component" value="Unassembled WGS sequence"/>
</dbReference>
<dbReference type="AlphaFoldDB" id="A0A176VGP8"/>
<evidence type="ECO:0000256" key="8">
    <source>
        <dbReference type="ARBA" id="ARBA00022932"/>
    </source>
</evidence>
<dbReference type="Pfam" id="PF07727">
    <property type="entry name" value="RVT_2"/>
    <property type="match status" value="1"/>
</dbReference>
<comment type="caution">
    <text evidence="13">The sequence shown here is derived from an EMBL/GenBank/DDBJ whole genome shotgun (WGS) entry which is preliminary data.</text>
</comment>
<keyword evidence="4" id="KW-0378">Hydrolase</keyword>
<evidence type="ECO:0000259" key="12">
    <source>
        <dbReference type="PROSITE" id="PS50994"/>
    </source>
</evidence>
<keyword evidence="8" id="KW-0808">Transferase</keyword>
<dbReference type="Gene3D" id="3.30.420.10">
    <property type="entry name" value="Ribonuclease H-like superfamily/Ribonuclease H"/>
    <property type="match status" value="1"/>
</dbReference>
<evidence type="ECO:0000256" key="10">
    <source>
        <dbReference type="ARBA" id="ARBA00023268"/>
    </source>
</evidence>
<gene>
    <name evidence="13" type="ORF">AXG93_2584s1140</name>
</gene>
<keyword evidence="14" id="KW-1185">Reference proteome</keyword>
<evidence type="ECO:0000256" key="7">
    <source>
        <dbReference type="ARBA" id="ARBA00022918"/>
    </source>
</evidence>
<evidence type="ECO:0000256" key="11">
    <source>
        <dbReference type="SAM" id="MobiDB-lite"/>
    </source>
</evidence>
<evidence type="ECO:0000256" key="5">
    <source>
        <dbReference type="ARBA" id="ARBA00022842"/>
    </source>
</evidence>
<evidence type="ECO:0000256" key="1">
    <source>
        <dbReference type="ARBA" id="ARBA00022722"/>
    </source>
</evidence>
<keyword evidence="2" id="KW-0479">Metal-binding</keyword>
<dbReference type="GO" id="GO:0004519">
    <property type="term" value="F:endonuclease activity"/>
    <property type="evidence" value="ECO:0007669"/>
    <property type="project" value="UniProtKB-KW"/>
</dbReference>
<keyword evidence="8" id="KW-0239">DNA-directed DNA polymerase</keyword>
<dbReference type="SUPFAM" id="SSF53098">
    <property type="entry name" value="Ribonuclease H-like"/>
    <property type="match status" value="1"/>
</dbReference>
<feature type="region of interest" description="Disordered" evidence="11">
    <location>
        <begin position="46"/>
        <end position="65"/>
    </location>
</feature>
<name>A0A176VGP8_MARPO</name>
<dbReference type="InterPro" id="IPR001584">
    <property type="entry name" value="Integrase_cat-core"/>
</dbReference>
<evidence type="ECO:0000256" key="3">
    <source>
        <dbReference type="ARBA" id="ARBA00022759"/>
    </source>
</evidence>
<evidence type="ECO:0000256" key="9">
    <source>
        <dbReference type="ARBA" id="ARBA00023172"/>
    </source>
</evidence>
<evidence type="ECO:0000313" key="14">
    <source>
        <dbReference type="Proteomes" id="UP000077202"/>
    </source>
</evidence>
<sequence length="578" mass="64467">MGNVIAQCISDNNLFRLGTISFNTPAVPTHVSYSASNTEELNTYQRHQKLASEARPYESSADSENEAASYGRRVDKYSFRTLTFCTSCALWKSTRAKFPSKGATRAIDLLDLVHTDIRGTLRTQTFSERIQIDVENYLNKSIKVLRSDNALEYKSGALTEFCTLHGIQRQFSILDTPGHNGVAERKNRTLIDSVVAMFTHSGLSHGYWGEAIHTTVYLQNRSPSKALPNDKTPYELWHGQKPDLHHLQVFGCTAFAHIEKGHRVREATFPHQQASVVPPAVQEGFTPFRPIPLAPSTDPVRRILPAERPPAVGEFSPLIPSPGVGVPQAPSTSSVSHPPTAEVPATYPARFGQTYQRRRWKLRENPLSSATLVDTVRNLENLLGELRLQDTTSEVPATATARGQLHPLPAPSILSFEGVKELVAKGYSQVYGVDFSEPFSPVVKMTSIRVLMALAAQYNLELHQMDVKTAFLNGVLDEEVYMALPEGLNISYEKNMVCKLNKSIYGLKQSSRQWYQGIDSFLLTADFTRADADQNVYIYSKENAFVYLALYVDDCILASDSLHLLTNIKEKLKISELD</sequence>
<dbReference type="EMBL" id="LVLJ01003709">
    <property type="protein sequence ID" value="OAE20030.1"/>
    <property type="molecule type" value="Genomic_DNA"/>
</dbReference>
<dbReference type="GO" id="GO:0046872">
    <property type="term" value="F:metal ion binding"/>
    <property type="evidence" value="ECO:0007669"/>
    <property type="project" value="UniProtKB-KW"/>
</dbReference>
<dbReference type="InterPro" id="IPR013103">
    <property type="entry name" value="RVT_2"/>
</dbReference>
<dbReference type="GO" id="GO:0003887">
    <property type="term" value="F:DNA-directed DNA polymerase activity"/>
    <property type="evidence" value="ECO:0007669"/>
    <property type="project" value="UniProtKB-KW"/>
</dbReference>
<accession>A0A176VGP8</accession>
<dbReference type="GO" id="GO:0015074">
    <property type="term" value="P:DNA integration"/>
    <property type="evidence" value="ECO:0007669"/>
    <property type="project" value="UniProtKB-KW"/>
</dbReference>
<feature type="domain" description="Integrase catalytic" evidence="12">
    <location>
        <begin position="143"/>
        <end position="241"/>
    </location>
</feature>
<dbReference type="GO" id="GO:0003676">
    <property type="term" value="F:nucleic acid binding"/>
    <property type="evidence" value="ECO:0007669"/>
    <property type="project" value="InterPro"/>
</dbReference>